<accession>A0A392SN03</accession>
<dbReference type="AlphaFoldDB" id="A0A392SN03"/>
<evidence type="ECO:0000313" key="1">
    <source>
        <dbReference type="EMBL" id="MCI49300.1"/>
    </source>
</evidence>
<dbReference type="EMBL" id="LXQA010399195">
    <property type="protein sequence ID" value="MCI49300.1"/>
    <property type="molecule type" value="Genomic_DNA"/>
</dbReference>
<organism evidence="1 2">
    <name type="scientific">Trifolium medium</name>
    <dbReference type="NCBI Taxonomy" id="97028"/>
    <lineage>
        <taxon>Eukaryota</taxon>
        <taxon>Viridiplantae</taxon>
        <taxon>Streptophyta</taxon>
        <taxon>Embryophyta</taxon>
        <taxon>Tracheophyta</taxon>
        <taxon>Spermatophyta</taxon>
        <taxon>Magnoliopsida</taxon>
        <taxon>eudicotyledons</taxon>
        <taxon>Gunneridae</taxon>
        <taxon>Pentapetalae</taxon>
        <taxon>rosids</taxon>
        <taxon>fabids</taxon>
        <taxon>Fabales</taxon>
        <taxon>Fabaceae</taxon>
        <taxon>Papilionoideae</taxon>
        <taxon>50 kb inversion clade</taxon>
        <taxon>NPAAA clade</taxon>
        <taxon>Hologalegina</taxon>
        <taxon>IRL clade</taxon>
        <taxon>Trifolieae</taxon>
        <taxon>Trifolium</taxon>
    </lineage>
</organism>
<dbReference type="Proteomes" id="UP000265520">
    <property type="component" value="Unassembled WGS sequence"/>
</dbReference>
<feature type="non-terminal residue" evidence="1">
    <location>
        <position position="86"/>
    </location>
</feature>
<keyword evidence="2" id="KW-1185">Reference proteome</keyword>
<protein>
    <submittedName>
        <fullName evidence="1">Chaperone protein dnaJ</fullName>
    </submittedName>
</protein>
<name>A0A392SN03_9FABA</name>
<proteinExistence type="predicted"/>
<evidence type="ECO:0000313" key="2">
    <source>
        <dbReference type="Proteomes" id="UP000265520"/>
    </source>
</evidence>
<sequence length="86" mass="9489">MSKLKIVTENKGFDKVRVESELGNELKKKLSFKEGNNVVSDENSANSVIQQLNNLNVNDAMSKKFNLVDQNVEPNLCNSSAMPSSS</sequence>
<reference evidence="1 2" key="1">
    <citation type="journal article" date="2018" name="Front. Plant Sci.">
        <title>Red Clover (Trifolium pratense) and Zigzag Clover (T. medium) - A Picture of Genomic Similarities and Differences.</title>
        <authorList>
            <person name="Dluhosova J."/>
            <person name="Istvanek J."/>
            <person name="Nedelnik J."/>
            <person name="Repkova J."/>
        </authorList>
    </citation>
    <scope>NUCLEOTIDE SEQUENCE [LARGE SCALE GENOMIC DNA]</scope>
    <source>
        <strain evidence="2">cv. 10/8</strain>
        <tissue evidence="1">Leaf</tissue>
    </source>
</reference>
<comment type="caution">
    <text evidence="1">The sequence shown here is derived from an EMBL/GenBank/DDBJ whole genome shotgun (WGS) entry which is preliminary data.</text>
</comment>